<dbReference type="Pfam" id="PF10143">
    <property type="entry name" value="PhosphMutase"/>
    <property type="match status" value="1"/>
</dbReference>
<name>A0A2U8GQD6_9RHOO</name>
<dbReference type="GO" id="GO:0004619">
    <property type="term" value="F:phosphoglycerate mutase activity"/>
    <property type="evidence" value="ECO:0007669"/>
    <property type="project" value="InterPro"/>
</dbReference>
<dbReference type="AlphaFoldDB" id="A0A2U8GQD6"/>
<dbReference type="RefSeq" id="WP_108948412.1">
    <property type="nucleotide sequence ID" value="NZ_CP022187.1"/>
</dbReference>
<dbReference type="PIRSF" id="PIRSF015283">
    <property type="entry name" value="Regulatory_RpfE"/>
    <property type="match status" value="1"/>
</dbReference>
<evidence type="ECO:0000313" key="2">
    <source>
        <dbReference type="Proteomes" id="UP000244930"/>
    </source>
</evidence>
<reference evidence="1 2" key="1">
    <citation type="submission" date="2017-06" db="EMBL/GenBank/DDBJ databases">
        <title>Azoarcus.</title>
        <authorList>
            <person name="Woo J.-H."/>
            <person name="Kim H.-S."/>
        </authorList>
    </citation>
    <scope>NUCLEOTIDE SEQUENCE [LARGE SCALE GENOMIC DNA]</scope>
    <source>
        <strain evidence="1 2">TSPY31</strain>
    </source>
</reference>
<organism evidence="1 2">
    <name type="scientific">Parazoarcus communis</name>
    <dbReference type="NCBI Taxonomy" id="41977"/>
    <lineage>
        <taxon>Bacteria</taxon>
        <taxon>Pseudomonadati</taxon>
        <taxon>Pseudomonadota</taxon>
        <taxon>Betaproteobacteria</taxon>
        <taxon>Rhodocyclales</taxon>
        <taxon>Zoogloeaceae</taxon>
        <taxon>Parazoarcus</taxon>
    </lineage>
</organism>
<evidence type="ECO:0000313" key="1">
    <source>
        <dbReference type="EMBL" id="AWI74705.1"/>
    </source>
</evidence>
<dbReference type="EMBL" id="CP022187">
    <property type="protein sequence ID" value="AWI74705.1"/>
    <property type="molecule type" value="Genomic_DNA"/>
</dbReference>
<dbReference type="KEGG" id="acom:CEW83_05340"/>
<gene>
    <name evidence="1" type="ORF">CEW83_05340</name>
</gene>
<evidence type="ECO:0008006" key="3">
    <source>
        <dbReference type="Google" id="ProtNLM"/>
    </source>
</evidence>
<dbReference type="Proteomes" id="UP000244930">
    <property type="component" value="Chromosome"/>
</dbReference>
<proteinExistence type="predicted"/>
<accession>A0A2U8GQD6</accession>
<dbReference type="InterPro" id="IPR016631">
    <property type="entry name" value="Regulatory_RpfE"/>
</dbReference>
<protein>
    <recommendedName>
        <fullName evidence="3">Phosphoglycerate mutase</fullName>
    </recommendedName>
</protein>
<sequence>MQIHLVLPGLLWPSATLLGPAADLALPGLHQLLGYGQRQIADFEPFDRQIARLFGLDTDPLPLGTLRRLGEPATMPAIDEDGDGEWLCADPVNLSFAREHLLLGEFPADDISAAEADELVAALNENFADIGRFEASTPTRWYVRLAQPTRAKLYPLHDVVGRPIKHFLPEGDDARLWQRTLNEVQIVLHNHPVSQAREAAGRRPVNSLWFWGAGQLETAPRTPMAAVQASDPVSIGLARAAGAQSSAPDPAQALAQDTLVVLDTLLRPSLQLDLDTWRNGLVALERDWFGPLAQALRSGRLQQLTLSAPGDRSTLQLRAGARDHWRFWRKPLTLDALLKSMAPPPAVQPTPDQPTQ</sequence>
<dbReference type="InterPro" id="IPR004456">
    <property type="entry name" value="Pglycerate_mutase_ApgM"/>
</dbReference>
<keyword evidence="2" id="KW-1185">Reference proteome</keyword>